<organism evidence="1 2">
    <name type="scientific">Nonomuraea typhae</name>
    <dbReference type="NCBI Taxonomy" id="2603600"/>
    <lineage>
        <taxon>Bacteria</taxon>
        <taxon>Bacillati</taxon>
        <taxon>Actinomycetota</taxon>
        <taxon>Actinomycetes</taxon>
        <taxon>Streptosporangiales</taxon>
        <taxon>Streptosporangiaceae</taxon>
        <taxon>Nonomuraea</taxon>
    </lineage>
</organism>
<evidence type="ECO:0000313" key="1">
    <source>
        <dbReference type="EMBL" id="MFI6497152.1"/>
    </source>
</evidence>
<evidence type="ECO:0000313" key="2">
    <source>
        <dbReference type="Proteomes" id="UP001612741"/>
    </source>
</evidence>
<keyword evidence="2" id="KW-1185">Reference proteome</keyword>
<reference evidence="1 2" key="1">
    <citation type="submission" date="2024-10" db="EMBL/GenBank/DDBJ databases">
        <title>The Natural Products Discovery Center: Release of the First 8490 Sequenced Strains for Exploring Actinobacteria Biosynthetic Diversity.</title>
        <authorList>
            <person name="Kalkreuter E."/>
            <person name="Kautsar S.A."/>
            <person name="Yang D."/>
            <person name="Bader C.D."/>
            <person name="Teijaro C.N."/>
            <person name="Fluegel L."/>
            <person name="Davis C.M."/>
            <person name="Simpson J.R."/>
            <person name="Lauterbach L."/>
            <person name="Steele A.D."/>
            <person name="Gui C."/>
            <person name="Meng S."/>
            <person name="Li G."/>
            <person name="Viehrig K."/>
            <person name="Ye F."/>
            <person name="Su P."/>
            <person name="Kiefer A.F."/>
            <person name="Nichols A."/>
            <person name="Cepeda A.J."/>
            <person name="Yan W."/>
            <person name="Fan B."/>
            <person name="Jiang Y."/>
            <person name="Adhikari A."/>
            <person name="Zheng C.-J."/>
            <person name="Schuster L."/>
            <person name="Cowan T.M."/>
            <person name="Smanski M.J."/>
            <person name="Chevrette M.G."/>
            <person name="De Carvalho L.P.S."/>
            <person name="Shen B."/>
        </authorList>
    </citation>
    <scope>NUCLEOTIDE SEQUENCE [LARGE SCALE GENOMIC DNA]</scope>
    <source>
        <strain evidence="1 2">NPDC050545</strain>
    </source>
</reference>
<dbReference type="EMBL" id="JBITGY010000002">
    <property type="protein sequence ID" value="MFI6497152.1"/>
    <property type="molecule type" value="Genomic_DNA"/>
</dbReference>
<dbReference type="RefSeq" id="WP_397079800.1">
    <property type="nucleotide sequence ID" value="NZ_JBITGY010000002.1"/>
</dbReference>
<gene>
    <name evidence="1" type="ORF">ACIBG2_07210</name>
</gene>
<name>A0ABW7YMM5_9ACTN</name>
<sequence length="230" mass="25132">MFTVTRDQAENARDHAMNAHRTATDHLATCRKCQTEGVPCELGGMLQSGAAKICKEATDALSAYLPVGSTVVYTGHVARYRDRVWLVAGLAPRAPWSGYALATNGFARIAASLPSVQLSSREAQRREHARTARRGVEACGEVLARHLMYIDAAVSVNDAGCVRVSWTSSEFVRAENRAVAQSKDESGQYIGAALLLLQTIRAHVQRGAWHEVERAADRAARLHEHVKAMR</sequence>
<accession>A0ABW7YMM5</accession>
<dbReference type="Proteomes" id="UP001612741">
    <property type="component" value="Unassembled WGS sequence"/>
</dbReference>
<proteinExistence type="predicted"/>
<protein>
    <submittedName>
        <fullName evidence="1">Uncharacterized protein</fullName>
    </submittedName>
</protein>
<comment type="caution">
    <text evidence="1">The sequence shown here is derived from an EMBL/GenBank/DDBJ whole genome shotgun (WGS) entry which is preliminary data.</text>
</comment>